<reference evidence="4 5" key="1">
    <citation type="submission" date="2008-09" db="EMBL/GenBank/DDBJ databases">
        <authorList>
            <person name="Fulton L."/>
            <person name="Clifton S."/>
            <person name="Fulton B."/>
            <person name="Xu J."/>
            <person name="Minx P."/>
            <person name="Pepin K.H."/>
            <person name="Johnson M."/>
            <person name="Thiruvilangam P."/>
            <person name="Bhonagiri V."/>
            <person name="Nash W.E."/>
            <person name="Mardis E.R."/>
            <person name="Wilson R.K."/>
        </authorList>
    </citation>
    <scope>NUCLEOTIDE SEQUENCE [LARGE SCALE GENOMIC DNA]</scope>
    <source>
        <strain evidence="4 5">DSM 13275</strain>
    </source>
</reference>
<evidence type="ECO:0000256" key="1">
    <source>
        <dbReference type="ARBA" id="ARBA00023122"/>
    </source>
</evidence>
<dbReference type="STRING" id="500633.CLOHIR_02218"/>
<dbReference type="RefSeq" id="WP_006441058.1">
    <property type="nucleotide sequence ID" value="NZ_DS995362.1"/>
</dbReference>
<keyword evidence="5" id="KW-1185">Reference proteome</keyword>
<dbReference type="SUPFAM" id="SSF54631">
    <property type="entry name" value="CBS-domain pair"/>
    <property type="match status" value="1"/>
</dbReference>
<dbReference type="HOGENOM" id="CLU_040681_9_0_9"/>
<dbReference type="Pfam" id="PF00571">
    <property type="entry name" value="CBS"/>
    <property type="match status" value="2"/>
</dbReference>
<protein>
    <submittedName>
        <fullName evidence="4">CBS domain protein</fullName>
    </submittedName>
</protein>
<evidence type="ECO:0000313" key="4">
    <source>
        <dbReference type="EMBL" id="EEA84134.1"/>
    </source>
</evidence>
<sequence>MMNDLKAKEIMTVDVKTVKKDDTVSDVAKMLIQDKIGGLPVVDEDNKVIGIISETDILKKEKYIEPPRVINFLQGLIFLDDMKNLEKDLKRIAAYKVEDLMTEDIVTVHEDDKFDDVANVMIKKSINRVPVVDDDGKIKGIICRYDIIKSLYGDK</sequence>
<comment type="caution">
    <text evidence="4">The sequence shown here is derived from an EMBL/GenBank/DDBJ whole genome shotgun (WGS) entry which is preliminary data.</text>
</comment>
<dbReference type="Gene3D" id="3.10.580.10">
    <property type="entry name" value="CBS-domain"/>
    <property type="match status" value="1"/>
</dbReference>
<proteinExistence type="predicted"/>
<dbReference type="PANTHER" id="PTHR43080">
    <property type="entry name" value="CBS DOMAIN-CONTAINING PROTEIN CBSX3, MITOCHONDRIAL"/>
    <property type="match status" value="1"/>
</dbReference>
<gene>
    <name evidence="4" type="ORF">CLOHIR_02218</name>
</gene>
<dbReference type="SMART" id="SM00116">
    <property type="entry name" value="CBS"/>
    <property type="match status" value="2"/>
</dbReference>
<dbReference type="InterPro" id="IPR000644">
    <property type="entry name" value="CBS_dom"/>
</dbReference>
<feature type="domain" description="CBS" evidence="3">
    <location>
        <begin position="11"/>
        <end position="67"/>
    </location>
</feature>
<dbReference type="PANTHER" id="PTHR43080:SF2">
    <property type="entry name" value="CBS DOMAIN-CONTAINING PROTEIN"/>
    <property type="match status" value="1"/>
</dbReference>
<accession>B6G256</accession>
<dbReference type="Proteomes" id="UP000003178">
    <property type="component" value="Unassembled WGS sequence"/>
</dbReference>
<dbReference type="AlphaFoldDB" id="B6G256"/>
<dbReference type="InterPro" id="IPR046342">
    <property type="entry name" value="CBS_dom_sf"/>
</dbReference>
<organism evidence="4 5">
    <name type="scientific">Peptacetobacter hiranonis (strain DSM 13275 / JCM 10541 / KCTC 15199 / TO-931)</name>
    <name type="common">Clostridium hiranonis</name>
    <dbReference type="NCBI Taxonomy" id="500633"/>
    <lineage>
        <taxon>Bacteria</taxon>
        <taxon>Bacillati</taxon>
        <taxon>Bacillota</taxon>
        <taxon>Clostridia</taxon>
        <taxon>Peptostreptococcales</taxon>
        <taxon>Peptostreptococcaceae</taxon>
        <taxon>Peptacetobacter</taxon>
    </lineage>
</organism>
<keyword evidence="1 2" id="KW-0129">CBS domain</keyword>
<evidence type="ECO:0000259" key="3">
    <source>
        <dbReference type="PROSITE" id="PS51371"/>
    </source>
</evidence>
<evidence type="ECO:0000256" key="2">
    <source>
        <dbReference type="PROSITE-ProRule" id="PRU00703"/>
    </source>
</evidence>
<reference evidence="4 5" key="2">
    <citation type="submission" date="2008-10" db="EMBL/GenBank/DDBJ databases">
        <title>Draft genome sequence of Clostridium hiranonis (DSM 13275).</title>
        <authorList>
            <person name="Sudarsanam P."/>
            <person name="Ley R."/>
            <person name="Guruge J."/>
            <person name="Turnbaugh P.J."/>
            <person name="Mahowald M."/>
            <person name="Liep D."/>
            <person name="Gordon J."/>
        </authorList>
    </citation>
    <scope>NUCLEOTIDE SEQUENCE [LARGE SCALE GENOMIC DNA]</scope>
    <source>
        <strain evidence="4 5">DSM 13275</strain>
    </source>
</reference>
<dbReference type="PROSITE" id="PS51371">
    <property type="entry name" value="CBS"/>
    <property type="match status" value="2"/>
</dbReference>
<feature type="domain" description="CBS" evidence="3">
    <location>
        <begin position="101"/>
        <end position="155"/>
    </location>
</feature>
<dbReference type="CDD" id="cd04586">
    <property type="entry name" value="CBS_pair_BON_assoc"/>
    <property type="match status" value="1"/>
</dbReference>
<dbReference type="InterPro" id="IPR051257">
    <property type="entry name" value="Diverse_CBS-Domain"/>
</dbReference>
<dbReference type="eggNOG" id="COG0517">
    <property type="taxonomic scope" value="Bacteria"/>
</dbReference>
<evidence type="ECO:0000313" key="5">
    <source>
        <dbReference type="Proteomes" id="UP000003178"/>
    </source>
</evidence>
<dbReference type="EMBL" id="ABWP01000088">
    <property type="protein sequence ID" value="EEA84134.1"/>
    <property type="molecule type" value="Genomic_DNA"/>
</dbReference>
<name>B6G256_PEPHT</name>